<comment type="cofactor">
    <cofactor evidence="11">
        <name>Mg(2+)</name>
        <dbReference type="ChEBI" id="CHEBI:18420"/>
    </cofactor>
    <text evidence="11">Binds 1 Mg(2+) ion per subunit.</text>
</comment>
<dbReference type="Gene3D" id="3.40.50.300">
    <property type="entry name" value="P-loop containing nucleotide triphosphate hydrolases"/>
    <property type="match status" value="1"/>
</dbReference>
<evidence type="ECO:0000256" key="10">
    <source>
        <dbReference type="ARBA" id="ARBA00048567"/>
    </source>
</evidence>
<dbReference type="SUPFAM" id="SSF52540">
    <property type="entry name" value="P-loop containing nucleoside triphosphate hydrolases"/>
    <property type="match status" value="1"/>
</dbReference>
<dbReference type="GO" id="GO:0008652">
    <property type="term" value="P:amino acid biosynthetic process"/>
    <property type="evidence" value="ECO:0007669"/>
    <property type="project" value="UniProtKB-KW"/>
</dbReference>
<dbReference type="InterPro" id="IPR031322">
    <property type="entry name" value="Shikimate/glucono_kinase"/>
</dbReference>
<evidence type="ECO:0000256" key="2">
    <source>
        <dbReference type="ARBA" id="ARBA00006997"/>
    </source>
</evidence>
<dbReference type="GO" id="GO:0009423">
    <property type="term" value="P:chorismate biosynthetic process"/>
    <property type="evidence" value="ECO:0007669"/>
    <property type="project" value="UniProtKB-UniRule"/>
</dbReference>
<dbReference type="GO" id="GO:0005829">
    <property type="term" value="C:cytosol"/>
    <property type="evidence" value="ECO:0007669"/>
    <property type="project" value="TreeGrafter"/>
</dbReference>
<feature type="binding site" evidence="11">
    <location>
        <begin position="21"/>
        <end position="26"/>
    </location>
    <ligand>
        <name>ATP</name>
        <dbReference type="ChEBI" id="CHEBI:30616"/>
    </ligand>
</feature>
<keyword evidence="5 11" id="KW-0808">Transferase</keyword>
<feature type="binding site" evidence="11">
    <location>
        <position position="25"/>
    </location>
    <ligand>
        <name>Mg(2+)</name>
        <dbReference type="ChEBI" id="CHEBI:18420"/>
    </ligand>
</feature>
<comment type="similarity">
    <text evidence="2 11">Belongs to the shikimate kinase family.</text>
</comment>
<dbReference type="CDD" id="cd00464">
    <property type="entry name" value="SK"/>
    <property type="match status" value="1"/>
</dbReference>
<dbReference type="GO" id="GO:0009073">
    <property type="term" value="P:aromatic amino acid family biosynthetic process"/>
    <property type="evidence" value="ECO:0007669"/>
    <property type="project" value="UniProtKB-KW"/>
</dbReference>
<comment type="subcellular location">
    <subcellularLocation>
        <location evidence="11">Cytoplasm</location>
    </subcellularLocation>
</comment>
<dbReference type="Proteomes" id="UP000886812">
    <property type="component" value="Unassembled WGS sequence"/>
</dbReference>
<evidence type="ECO:0000313" key="13">
    <source>
        <dbReference type="Proteomes" id="UP000886812"/>
    </source>
</evidence>
<dbReference type="PROSITE" id="PS01128">
    <property type="entry name" value="SHIKIMATE_KINASE"/>
    <property type="match status" value="1"/>
</dbReference>
<feature type="binding site" evidence="11">
    <location>
        <position position="43"/>
    </location>
    <ligand>
        <name>substrate</name>
    </ligand>
</feature>
<reference evidence="12" key="1">
    <citation type="submission" date="2020-10" db="EMBL/GenBank/DDBJ databases">
        <authorList>
            <person name="Gilroy R."/>
        </authorList>
    </citation>
    <scope>NUCLEOTIDE SEQUENCE</scope>
    <source>
        <strain evidence="12">10669</strain>
    </source>
</reference>
<keyword evidence="7 11" id="KW-0418">Kinase</keyword>
<dbReference type="PANTHER" id="PTHR21087">
    <property type="entry name" value="SHIKIMATE KINASE"/>
    <property type="match status" value="1"/>
</dbReference>
<dbReference type="GO" id="GO:0000287">
    <property type="term" value="F:magnesium ion binding"/>
    <property type="evidence" value="ECO:0007669"/>
    <property type="project" value="UniProtKB-UniRule"/>
</dbReference>
<evidence type="ECO:0000256" key="1">
    <source>
        <dbReference type="ARBA" id="ARBA00004842"/>
    </source>
</evidence>
<dbReference type="PANTHER" id="PTHR21087:SF16">
    <property type="entry name" value="SHIKIMATE KINASE 1, CHLOROPLASTIC"/>
    <property type="match status" value="1"/>
</dbReference>
<dbReference type="EMBL" id="DVOG01000184">
    <property type="protein sequence ID" value="HIV04857.1"/>
    <property type="molecule type" value="Genomic_DNA"/>
</dbReference>
<name>A0A9D1T264_9BACT</name>
<reference evidence="12" key="2">
    <citation type="journal article" date="2021" name="PeerJ">
        <title>Extensive microbial diversity within the chicken gut microbiome revealed by metagenomics and culture.</title>
        <authorList>
            <person name="Gilroy R."/>
            <person name="Ravi A."/>
            <person name="Getino M."/>
            <person name="Pursley I."/>
            <person name="Horton D.L."/>
            <person name="Alikhan N.F."/>
            <person name="Baker D."/>
            <person name="Gharbi K."/>
            <person name="Hall N."/>
            <person name="Watson M."/>
            <person name="Adriaenssens E.M."/>
            <person name="Foster-Nyarko E."/>
            <person name="Jarju S."/>
            <person name="Secka A."/>
            <person name="Antonio M."/>
            <person name="Oren A."/>
            <person name="Chaudhuri R.R."/>
            <person name="La Ragione R."/>
            <person name="Hildebrand F."/>
            <person name="Pallen M.J."/>
        </authorList>
    </citation>
    <scope>NUCLEOTIDE SEQUENCE</scope>
    <source>
        <strain evidence="12">10669</strain>
    </source>
</reference>
<evidence type="ECO:0000256" key="7">
    <source>
        <dbReference type="ARBA" id="ARBA00022777"/>
    </source>
</evidence>
<keyword evidence="9 11" id="KW-0057">Aromatic amino acid biosynthesis</keyword>
<feature type="binding site" evidence="11">
    <location>
        <position position="67"/>
    </location>
    <ligand>
        <name>substrate</name>
    </ligand>
</feature>
<keyword evidence="11" id="KW-0963">Cytoplasm</keyword>
<evidence type="ECO:0000256" key="11">
    <source>
        <dbReference type="HAMAP-Rule" id="MF_00109"/>
    </source>
</evidence>
<gene>
    <name evidence="11" type="primary">aroK</name>
    <name evidence="12" type="ORF">IAC75_06920</name>
</gene>
<dbReference type="Pfam" id="PF01202">
    <property type="entry name" value="SKI"/>
    <property type="match status" value="1"/>
</dbReference>
<feature type="binding site" evidence="11">
    <location>
        <position position="145"/>
    </location>
    <ligand>
        <name>substrate</name>
    </ligand>
</feature>
<comment type="pathway">
    <text evidence="1 11">Metabolic intermediate biosynthesis; chorismate biosynthesis; chorismate from D-erythrose 4-phosphate and phosphoenolpyruvate: step 5/7.</text>
</comment>
<dbReference type="HAMAP" id="MF_00109">
    <property type="entry name" value="Shikimate_kinase"/>
    <property type="match status" value="1"/>
</dbReference>
<comment type="caution">
    <text evidence="12">The sequence shown here is derived from an EMBL/GenBank/DDBJ whole genome shotgun (WGS) entry which is preliminary data.</text>
</comment>
<dbReference type="InterPro" id="IPR000623">
    <property type="entry name" value="Shikimate_kinase/TSH1"/>
</dbReference>
<protein>
    <recommendedName>
        <fullName evidence="3 11">Shikimate kinase</fullName>
        <shortName evidence="11">SK</shortName>
        <ecNumber evidence="3 11">2.7.1.71</ecNumber>
    </recommendedName>
</protein>
<accession>A0A9D1T264</accession>
<feature type="binding site" evidence="11">
    <location>
        <position position="89"/>
    </location>
    <ligand>
        <name>substrate</name>
    </ligand>
</feature>
<dbReference type="InterPro" id="IPR023000">
    <property type="entry name" value="Shikimate_kinase_CS"/>
</dbReference>
<dbReference type="GO" id="GO:0004765">
    <property type="term" value="F:shikimate kinase activity"/>
    <property type="evidence" value="ECO:0007669"/>
    <property type="project" value="UniProtKB-UniRule"/>
</dbReference>
<keyword evidence="8 11" id="KW-0067">ATP-binding</keyword>
<organism evidence="12 13">
    <name type="scientific">Candidatus Spyradosoma merdigallinarum</name>
    <dbReference type="NCBI Taxonomy" id="2840950"/>
    <lineage>
        <taxon>Bacteria</taxon>
        <taxon>Pseudomonadati</taxon>
        <taxon>Verrucomicrobiota</taxon>
        <taxon>Opitutia</taxon>
        <taxon>Opitutia incertae sedis</taxon>
        <taxon>Candidatus Spyradosoma</taxon>
    </lineage>
</organism>
<evidence type="ECO:0000256" key="5">
    <source>
        <dbReference type="ARBA" id="ARBA00022679"/>
    </source>
</evidence>
<evidence type="ECO:0000256" key="4">
    <source>
        <dbReference type="ARBA" id="ARBA00022605"/>
    </source>
</evidence>
<dbReference type="PRINTS" id="PR01100">
    <property type="entry name" value="SHIKIMTKNASE"/>
</dbReference>
<evidence type="ECO:0000313" key="12">
    <source>
        <dbReference type="EMBL" id="HIV04857.1"/>
    </source>
</evidence>
<feature type="binding site" evidence="11">
    <location>
        <position position="126"/>
    </location>
    <ligand>
        <name>ATP</name>
        <dbReference type="ChEBI" id="CHEBI:30616"/>
    </ligand>
</feature>
<dbReference type="EC" id="2.7.1.71" evidence="3 11"/>
<dbReference type="GO" id="GO:0005524">
    <property type="term" value="F:ATP binding"/>
    <property type="evidence" value="ECO:0007669"/>
    <property type="project" value="UniProtKB-UniRule"/>
</dbReference>
<keyword evidence="11" id="KW-0460">Magnesium</keyword>
<evidence type="ECO:0000256" key="8">
    <source>
        <dbReference type="ARBA" id="ARBA00022840"/>
    </source>
</evidence>
<comment type="catalytic activity">
    <reaction evidence="10 11">
        <text>shikimate + ATP = 3-phosphoshikimate + ADP + H(+)</text>
        <dbReference type="Rhea" id="RHEA:13121"/>
        <dbReference type="ChEBI" id="CHEBI:15378"/>
        <dbReference type="ChEBI" id="CHEBI:30616"/>
        <dbReference type="ChEBI" id="CHEBI:36208"/>
        <dbReference type="ChEBI" id="CHEBI:145989"/>
        <dbReference type="ChEBI" id="CHEBI:456216"/>
        <dbReference type="EC" id="2.7.1.71"/>
    </reaction>
</comment>
<proteinExistence type="inferred from homology"/>
<evidence type="ECO:0000256" key="6">
    <source>
        <dbReference type="ARBA" id="ARBA00022741"/>
    </source>
</evidence>
<keyword evidence="11" id="KW-0479">Metal-binding</keyword>
<comment type="subunit">
    <text evidence="11">Monomer.</text>
</comment>
<keyword evidence="6 11" id="KW-0547">Nucleotide-binding</keyword>
<keyword evidence="4 11" id="KW-0028">Amino-acid biosynthesis</keyword>
<evidence type="ECO:0000256" key="9">
    <source>
        <dbReference type="ARBA" id="ARBA00023141"/>
    </source>
</evidence>
<feature type="binding site" evidence="11">
    <location>
        <position position="161"/>
    </location>
    <ligand>
        <name>ATP</name>
        <dbReference type="ChEBI" id="CHEBI:30616"/>
    </ligand>
</feature>
<comment type="function">
    <text evidence="11">Catalyzes the specific phosphorylation of the 3-hydroxyl group of shikimic acid using ATP as a cosubstrate.</text>
</comment>
<sequence>MKQERETPSTQPNLILTGFMGTGKSSVGRLLARRLKRPFVDTDKEIEKRVRRKIKDIFAEEGEAAFRALERRCVEEWLPDAGAVIATGGGILTSPGMSEALRSRGVVVTLFASPETIFARTRGGSRPLLETEDPLAKIRALLAARERDYLNAGIGVLTDGRTMPELAAGILRIYRRACRARRA</sequence>
<evidence type="ECO:0000256" key="3">
    <source>
        <dbReference type="ARBA" id="ARBA00012154"/>
    </source>
</evidence>
<dbReference type="AlphaFoldDB" id="A0A9D1T264"/>
<dbReference type="InterPro" id="IPR027417">
    <property type="entry name" value="P-loop_NTPase"/>
</dbReference>